<dbReference type="EMBL" id="JBJJXI010000069">
    <property type="protein sequence ID" value="KAL3396786.1"/>
    <property type="molecule type" value="Genomic_DNA"/>
</dbReference>
<dbReference type="Proteomes" id="UP001627154">
    <property type="component" value="Unassembled WGS sequence"/>
</dbReference>
<name>A0ABD2WUQ7_9HYME</name>
<dbReference type="AlphaFoldDB" id="A0ABD2WUQ7"/>
<dbReference type="PROSITE" id="PS51257">
    <property type="entry name" value="PROKAR_LIPOPROTEIN"/>
    <property type="match status" value="1"/>
</dbReference>
<evidence type="ECO:0000313" key="1">
    <source>
        <dbReference type="EMBL" id="KAL3396786.1"/>
    </source>
</evidence>
<evidence type="ECO:0000313" key="2">
    <source>
        <dbReference type="Proteomes" id="UP001627154"/>
    </source>
</evidence>
<proteinExistence type="predicted"/>
<comment type="caution">
    <text evidence="1">The sequence shown here is derived from an EMBL/GenBank/DDBJ whole genome shotgun (WGS) entry which is preliminary data.</text>
</comment>
<protein>
    <submittedName>
        <fullName evidence="1">Uncharacterized protein</fullName>
    </submittedName>
</protein>
<sequence length="82" mass="9050">MKPMASAQFALSATSCECGSRFRRYPVSASPFLLSSCECGSRFRSHHACWRGLGPRIRRPLVSVVLASDFIRSVVLHLLPAL</sequence>
<organism evidence="1 2">
    <name type="scientific">Trichogramma kaykai</name>
    <dbReference type="NCBI Taxonomy" id="54128"/>
    <lineage>
        <taxon>Eukaryota</taxon>
        <taxon>Metazoa</taxon>
        <taxon>Ecdysozoa</taxon>
        <taxon>Arthropoda</taxon>
        <taxon>Hexapoda</taxon>
        <taxon>Insecta</taxon>
        <taxon>Pterygota</taxon>
        <taxon>Neoptera</taxon>
        <taxon>Endopterygota</taxon>
        <taxon>Hymenoptera</taxon>
        <taxon>Apocrita</taxon>
        <taxon>Proctotrupomorpha</taxon>
        <taxon>Chalcidoidea</taxon>
        <taxon>Trichogrammatidae</taxon>
        <taxon>Trichogramma</taxon>
    </lineage>
</organism>
<gene>
    <name evidence="1" type="ORF">TKK_009369</name>
</gene>
<accession>A0ABD2WUQ7</accession>
<reference evidence="1 2" key="1">
    <citation type="journal article" date="2024" name="bioRxiv">
        <title>A reference genome for Trichogramma kaykai: A tiny desert-dwelling parasitoid wasp with competing sex-ratio distorters.</title>
        <authorList>
            <person name="Culotta J."/>
            <person name="Lindsey A.R."/>
        </authorList>
    </citation>
    <scope>NUCLEOTIDE SEQUENCE [LARGE SCALE GENOMIC DNA]</scope>
    <source>
        <strain evidence="1 2">KSX58</strain>
    </source>
</reference>
<keyword evidence="2" id="KW-1185">Reference proteome</keyword>